<protein>
    <submittedName>
        <fullName evidence="1">Uncharacterized protein</fullName>
    </submittedName>
</protein>
<reference evidence="1 2" key="1">
    <citation type="submission" date="2019-03" db="EMBL/GenBank/DDBJ databases">
        <title>Genomic Encyclopedia of Archaeal and Bacterial Type Strains, Phase II (KMG-II): from individual species to whole genera.</title>
        <authorList>
            <person name="Goeker M."/>
        </authorList>
    </citation>
    <scope>NUCLEOTIDE SEQUENCE [LARGE SCALE GENOMIC DNA]</scope>
    <source>
        <strain evidence="1 2">DSM 28353</strain>
    </source>
</reference>
<keyword evidence="2" id="KW-1185">Reference proteome</keyword>
<gene>
    <name evidence="1" type="ORF">CLV99_4541</name>
</gene>
<organism evidence="1 2">
    <name type="scientific">Sphingobacterium yanglingense</name>
    <dbReference type="NCBI Taxonomy" id="1437280"/>
    <lineage>
        <taxon>Bacteria</taxon>
        <taxon>Pseudomonadati</taxon>
        <taxon>Bacteroidota</taxon>
        <taxon>Sphingobacteriia</taxon>
        <taxon>Sphingobacteriales</taxon>
        <taxon>Sphingobacteriaceae</taxon>
        <taxon>Sphingobacterium</taxon>
    </lineage>
</organism>
<dbReference type="Proteomes" id="UP000295292">
    <property type="component" value="Unassembled WGS sequence"/>
</dbReference>
<sequence>MLPNKILKIAVSSQSLHSKFLSNTVLHTFDKTKV</sequence>
<accession>A0A4R6W4H0</accession>
<proteinExistence type="predicted"/>
<comment type="caution">
    <text evidence="1">The sequence shown here is derived from an EMBL/GenBank/DDBJ whole genome shotgun (WGS) entry which is preliminary data.</text>
</comment>
<name>A0A4R6W4H0_9SPHI</name>
<evidence type="ECO:0000313" key="2">
    <source>
        <dbReference type="Proteomes" id="UP000295292"/>
    </source>
</evidence>
<dbReference type="AlphaFoldDB" id="A0A4R6W4H0"/>
<evidence type="ECO:0000313" key="1">
    <source>
        <dbReference type="EMBL" id="TDQ73487.1"/>
    </source>
</evidence>
<dbReference type="EMBL" id="SNYV01000019">
    <property type="protein sequence ID" value="TDQ73487.1"/>
    <property type="molecule type" value="Genomic_DNA"/>
</dbReference>